<comment type="cofactor">
    <cofactor evidence="1">
        <name>heme</name>
        <dbReference type="ChEBI" id="CHEBI:30413"/>
    </cofactor>
</comment>
<keyword evidence="11" id="KW-0472">Membrane</keyword>
<keyword evidence="8" id="KW-0560">Oxidoreductase</keyword>
<dbReference type="InterPro" id="IPR001128">
    <property type="entry name" value="Cyt_P450"/>
</dbReference>
<evidence type="ECO:0000313" key="13">
    <source>
        <dbReference type="Proteomes" id="UP000029121"/>
    </source>
</evidence>
<dbReference type="PANTHER" id="PTHR47955:SF19">
    <property type="entry name" value="CYTOCHROME P450 71A9-LIKE ISOFORM X1"/>
    <property type="match status" value="1"/>
</dbReference>
<dbReference type="EMBL" id="KB870809">
    <property type="protein sequence ID" value="EOA25596.1"/>
    <property type="molecule type" value="Genomic_DNA"/>
</dbReference>
<comment type="similarity">
    <text evidence="3">Belongs to the cytochrome P450 family.</text>
</comment>
<dbReference type="PANTHER" id="PTHR47955">
    <property type="entry name" value="CYTOCHROME P450 FAMILY 71 PROTEIN"/>
    <property type="match status" value="1"/>
</dbReference>
<dbReference type="GO" id="GO:0016705">
    <property type="term" value="F:oxidoreductase activity, acting on paired donors, with incorporation or reduction of molecular oxygen"/>
    <property type="evidence" value="ECO:0007669"/>
    <property type="project" value="InterPro"/>
</dbReference>
<dbReference type="InterPro" id="IPR036396">
    <property type="entry name" value="Cyt_P450_sf"/>
</dbReference>
<proteinExistence type="inferred from homology"/>
<keyword evidence="7" id="KW-1133">Transmembrane helix</keyword>
<dbReference type="STRING" id="81985.R0FT31"/>
<evidence type="ECO:0000256" key="11">
    <source>
        <dbReference type="ARBA" id="ARBA00023136"/>
    </source>
</evidence>
<keyword evidence="5" id="KW-0812">Transmembrane</keyword>
<reference evidence="13" key="1">
    <citation type="journal article" date="2013" name="Nat. Genet.">
        <title>The Capsella rubella genome and the genomic consequences of rapid mating system evolution.</title>
        <authorList>
            <person name="Slotte T."/>
            <person name="Hazzouri K.M."/>
            <person name="Agren J.A."/>
            <person name="Koenig D."/>
            <person name="Maumus F."/>
            <person name="Guo Y.L."/>
            <person name="Steige K."/>
            <person name="Platts A.E."/>
            <person name="Escobar J.S."/>
            <person name="Newman L.K."/>
            <person name="Wang W."/>
            <person name="Mandakova T."/>
            <person name="Vello E."/>
            <person name="Smith L.M."/>
            <person name="Henz S.R."/>
            <person name="Steffen J."/>
            <person name="Takuno S."/>
            <person name="Brandvain Y."/>
            <person name="Coop G."/>
            <person name="Andolfatto P."/>
            <person name="Hu T.T."/>
            <person name="Blanchette M."/>
            <person name="Clark R.M."/>
            <person name="Quesneville H."/>
            <person name="Nordborg M."/>
            <person name="Gaut B.S."/>
            <person name="Lysak M.A."/>
            <person name="Jenkins J."/>
            <person name="Grimwood J."/>
            <person name="Chapman J."/>
            <person name="Prochnik S."/>
            <person name="Shu S."/>
            <person name="Rokhsar D."/>
            <person name="Schmutz J."/>
            <person name="Weigel D."/>
            <person name="Wright S.I."/>
        </authorList>
    </citation>
    <scope>NUCLEOTIDE SEQUENCE [LARGE SCALE GENOMIC DNA]</scope>
    <source>
        <strain evidence="13">cv. Monte Gargano</strain>
    </source>
</reference>
<dbReference type="GO" id="GO:0020037">
    <property type="term" value="F:heme binding"/>
    <property type="evidence" value="ECO:0007669"/>
    <property type="project" value="InterPro"/>
</dbReference>
<evidence type="ECO:0000256" key="7">
    <source>
        <dbReference type="ARBA" id="ARBA00022989"/>
    </source>
</evidence>
<accession>R0FT31</accession>
<dbReference type="GO" id="GO:0004497">
    <property type="term" value="F:monooxygenase activity"/>
    <property type="evidence" value="ECO:0007669"/>
    <property type="project" value="UniProtKB-KW"/>
</dbReference>
<keyword evidence="9" id="KW-0408">Iron</keyword>
<dbReference type="GO" id="GO:0016020">
    <property type="term" value="C:membrane"/>
    <property type="evidence" value="ECO:0007669"/>
    <property type="project" value="UniProtKB-SubCell"/>
</dbReference>
<keyword evidence="13" id="KW-1185">Reference proteome</keyword>
<keyword evidence="10" id="KW-0503">Monooxygenase</keyword>
<evidence type="ECO:0000256" key="8">
    <source>
        <dbReference type="ARBA" id="ARBA00023002"/>
    </source>
</evidence>
<gene>
    <name evidence="12" type="ORF">CARUB_v10018944mg</name>
</gene>
<evidence type="ECO:0000256" key="9">
    <source>
        <dbReference type="ARBA" id="ARBA00023004"/>
    </source>
</evidence>
<organism evidence="12 13">
    <name type="scientific">Capsella rubella</name>
    <dbReference type="NCBI Taxonomy" id="81985"/>
    <lineage>
        <taxon>Eukaryota</taxon>
        <taxon>Viridiplantae</taxon>
        <taxon>Streptophyta</taxon>
        <taxon>Embryophyta</taxon>
        <taxon>Tracheophyta</taxon>
        <taxon>Spermatophyta</taxon>
        <taxon>Magnoliopsida</taxon>
        <taxon>eudicotyledons</taxon>
        <taxon>Gunneridae</taxon>
        <taxon>Pentapetalae</taxon>
        <taxon>rosids</taxon>
        <taxon>malvids</taxon>
        <taxon>Brassicales</taxon>
        <taxon>Brassicaceae</taxon>
        <taxon>Camelineae</taxon>
        <taxon>Capsella</taxon>
    </lineage>
</organism>
<evidence type="ECO:0000256" key="2">
    <source>
        <dbReference type="ARBA" id="ARBA00004167"/>
    </source>
</evidence>
<protein>
    <submittedName>
        <fullName evidence="12">Uncharacterized protein</fullName>
    </submittedName>
</protein>
<dbReference type="SUPFAM" id="SSF48264">
    <property type="entry name" value="Cytochrome P450"/>
    <property type="match status" value="1"/>
</dbReference>
<evidence type="ECO:0000256" key="5">
    <source>
        <dbReference type="ARBA" id="ARBA00022692"/>
    </source>
</evidence>
<evidence type="ECO:0000256" key="3">
    <source>
        <dbReference type="ARBA" id="ARBA00010617"/>
    </source>
</evidence>
<dbReference type="AlphaFoldDB" id="R0FT31"/>
<evidence type="ECO:0000256" key="10">
    <source>
        <dbReference type="ARBA" id="ARBA00023033"/>
    </source>
</evidence>
<evidence type="ECO:0000256" key="6">
    <source>
        <dbReference type="ARBA" id="ARBA00022723"/>
    </source>
</evidence>
<evidence type="ECO:0000256" key="1">
    <source>
        <dbReference type="ARBA" id="ARBA00001971"/>
    </source>
</evidence>
<dbReference type="Gene3D" id="1.10.630.10">
    <property type="entry name" value="Cytochrome P450"/>
    <property type="match status" value="1"/>
</dbReference>
<dbReference type="eggNOG" id="KOG0156">
    <property type="taxonomic scope" value="Eukaryota"/>
</dbReference>
<dbReference type="Proteomes" id="UP000029121">
    <property type="component" value="Unassembled WGS sequence"/>
</dbReference>
<comment type="subcellular location">
    <subcellularLocation>
        <location evidence="2">Membrane</location>
        <topology evidence="2">Single-pass membrane protein</topology>
    </subcellularLocation>
</comment>
<dbReference type="Pfam" id="PF00067">
    <property type="entry name" value="p450"/>
    <property type="match status" value="1"/>
</dbReference>
<evidence type="ECO:0000256" key="4">
    <source>
        <dbReference type="ARBA" id="ARBA00022617"/>
    </source>
</evidence>
<keyword evidence="6" id="KW-0479">Metal-binding</keyword>
<sequence>MVVIAKAIPGHILRPEPNGIGHVRLVAADGCASGSGSGERNVFDRKIKSTFKIFNGRTLRSPLRQPAATKRTTIFAAASAVGTCDDQTNKPTYFLCNPQVTGQSNKPLLSLIFTKKIKDSKRNLPPSPLRIPIIGNLHQLQGLFHRCLHDLSKKHGPVLLLRLGFLDILVISSKKAAEEALKLHDHECCTRPKTKASTKFSRDGKDIVFAPYGEVSRELRKLSGVAEVR</sequence>
<dbReference type="GO" id="GO:0005506">
    <property type="term" value="F:iron ion binding"/>
    <property type="evidence" value="ECO:0007669"/>
    <property type="project" value="InterPro"/>
</dbReference>
<name>R0FT31_9BRAS</name>
<keyword evidence="4" id="KW-0349">Heme</keyword>
<evidence type="ECO:0000313" key="12">
    <source>
        <dbReference type="EMBL" id="EOA25596.1"/>
    </source>
</evidence>